<accession>A0ABU7RS99</accession>
<keyword evidence="2" id="KW-1185">Reference proteome</keyword>
<protein>
    <recommendedName>
        <fullName evidence="3">YCII-related domain-containing protein</fullName>
    </recommendedName>
</protein>
<evidence type="ECO:0000313" key="2">
    <source>
        <dbReference type="Proteomes" id="UP001332243"/>
    </source>
</evidence>
<sequence>MSMFLVFSERSGPKWRAGEPLEAQSDWLPHKAFMNSLVDDGIIVLGGPLDDGHRVAFAVEAASAEAIEATFADDPWTGSHLRIVSITPWDVRLDGRTSAA</sequence>
<name>A0ABU7RS99_9ACTN</name>
<proteinExistence type="predicted"/>
<reference evidence="1 2" key="1">
    <citation type="submission" date="2024-01" db="EMBL/GenBank/DDBJ databases">
        <title>Genome insights into Plantactinospora sonchi sp. nov.</title>
        <authorList>
            <person name="Wang L."/>
        </authorList>
    </citation>
    <scope>NUCLEOTIDE SEQUENCE [LARGE SCALE GENOMIC DNA]</scope>
    <source>
        <strain evidence="1 2">NEAU-QY2</strain>
    </source>
</reference>
<dbReference type="InterPro" id="IPR011008">
    <property type="entry name" value="Dimeric_a/b-barrel"/>
</dbReference>
<gene>
    <name evidence="1" type="ORF">V1633_12865</name>
</gene>
<dbReference type="Proteomes" id="UP001332243">
    <property type="component" value="Unassembled WGS sequence"/>
</dbReference>
<evidence type="ECO:0008006" key="3">
    <source>
        <dbReference type="Google" id="ProtNLM"/>
    </source>
</evidence>
<organism evidence="1 2">
    <name type="scientific">Plantactinospora sonchi</name>
    <dbReference type="NCBI Taxonomy" id="1544735"/>
    <lineage>
        <taxon>Bacteria</taxon>
        <taxon>Bacillati</taxon>
        <taxon>Actinomycetota</taxon>
        <taxon>Actinomycetes</taxon>
        <taxon>Micromonosporales</taxon>
        <taxon>Micromonosporaceae</taxon>
        <taxon>Plantactinospora</taxon>
    </lineage>
</organism>
<dbReference type="RefSeq" id="WP_331214502.1">
    <property type="nucleotide sequence ID" value="NZ_JAZGQK010000010.1"/>
</dbReference>
<dbReference type="SUPFAM" id="SSF54909">
    <property type="entry name" value="Dimeric alpha+beta barrel"/>
    <property type="match status" value="1"/>
</dbReference>
<evidence type="ECO:0000313" key="1">
    <source>
        <dbReference type="EMBL" id="MEE6259380.1"/>
    </source>
</evidence>
<dbReference type="EMBL" id="JAZGQK010000010">
    <property type="protein sequence ID" value="MEE6259380.1"/>
    <property type="molecule type" value="Genomic_DNA"/>
</dbReference>
<comment type="caution">
    <text evidence="1">The sequence shown here is derived from an EMBL/GenBank/DDBJ whole genome shotgun (WGS) entry which is preliminary data.</text>
</comment>